<evidence type="ECO:0000313" key="3">
    <source>
        <dbReference type="Proteomes" id="UP000072933"/>
    </source>
</evidence>
<organism evidence="2 3">
    <name type="scientific">Streptococcus suis</name>
    <dbReference type="NCBI Taxonomy" id="1307"/>
    <lineage>
        <taxon>Bacteria</taxon>
        <taxon>Bacillati</taxon>
        <taxon>Bacillota</taxon>
        <taxon>Bacilli</taxon>
        <taxon>Lactobacillales</taxon>
        <taxon>Streptococcaceae</taxon>
        <taxon>Streptococcus</taxon>
    </lineage>
</organism>
<keyword evidence="1" id="KW-1133">Transmembrane helix</keyword>
<dbReference type="Proteomes" id="UP000072933">
    <property type="component" value="Unassembled WGS sequence"/>
</dbReference>
<evidence type="ECO:0008006" key="4">
    <source>
        <dbReference type="Google" id="ProtNLM"/>
    </source>
</evidence>
<sequence>MKVKLRDYHVIGAIGKRALLIHKDLQKPFYIATEEGDTESNGWKIPAGMTFAVTVLIRSIDSKNFQASLPLLLVGFLVVFLSVEWIYRKFPHTILEVEEFHFENISLEEVLIDATKRNNTLMKFFIVFLLVTLIFAILYLNMHLFIFLFLSLGMFVCTALLAKYQIFKRMFVLHKIKKEYI</sequence>
<dbReference type="EMBL" id="FIID01000031">
    <property type="protein sequence ID" value="CYW20341.1"/>
    <property type="molecule type" value="Genomic_DNA"/>
</dbReference>
<gene>
    <name evidence="2" type="ORF">ERS132370_02061</name>
</gene>
<keyword evidence="1" id="KW-0472">Membrane</keyword>
<protein>
    <recommendedName>
        <fullName evidence="4">DUF443 family protein</fullName>
    </recommendedName>
</protein>
<keyword evidence="1" id="KW-0812">Transmembrane</keyword>
<name>A0A0Z8N3L5_STRSU</name>
<dbReference type="RefSeq" id="WP_024389596.1">
    <property type="nucleotide sequence ID" value="NZ_CEJO01000020.1"/>
</dbReference>
<feature type="transmembrane region" description="Helical" evidence="1">
    <location>
        <begin position="146"/>
        <end position="167"/>
    </location>
</feature>
<accession>A0A0Z8N3L5</accession>
<evidence type="ECO:0000313" key="2">
    <source>
        <dbReference type="EMBL" id="CYW20341.1"/>
    </source>
</evidence>
<reference evidence="2 3" key="1">
    <citation type="submission" date="2016-02" db="EMBL/GenBank/DDBJ databases">
        <authorList>
            <consortium name="Pathogen Informatics"/>
        </authorList>
    </citation>
    <scope>NUCLEOTIDE SEQUENCE [LARGE SCALE GENOMIC DNA]</scope>
    <source>
        <strain evidence="2 3">LSS8</strain>
    </source>
</reference>
<evidence type="ECO:0000256" key="1">
    <source>
        <dbReference type="SAM" id="Phobius"/>
    </source>
</evidence>
<proteinExistence type="predicted"/>
<feature type="transmembrane region" description="Helical" evidence="1">
    <location>
        <begin position="121"/>
        <end position="140"/>
    </location>
</feature>
<feature type="transmembrane region" description="Helical" evidence="1">
    <location>
        <begin position="67"/>
        <end position="87"/>
    </location>
</feature>
<dbReference type="AlphaFoldDB" id="A0A0Z8N3L5"/>